<proteinExistence type="predicted"/>
<sequence>MYCLYKTFNMERRKQYLKVLYIVNLCRMLTKYENSSSIQKLDTEIAVDYLTFIIYHKHIFIKRCGTGIRKILTLLSTLTNSKLYTVALCFAEVTKGYTVDRQMCLRVTFAQSEFA</sequence>
<reference evidence="2 3" key="1">
    <citation type="submission" date="2015-05" db="EMBL/GenBank/DDBJ databases">
        <title>Evolution of Trichinella species and genotypes.</title>
        <authorList>
            <person name="Korhonen P.K."/>
            <person name="Edoardo P."/>
            <person name="Giuseppe L.R."/>
            <person name="Gasser R.B."/>
        </authorList>
    </citation>
    <scope>NUCLEOTIDE SEQUENCE [LARGE SCALE GENOMIC DNA]</scope>
    <source>
        <strain evidence="2">ISS10</strain>
    </source>
</reference>
<organism evidence="2 3">
    <name type="scientific">Trichinella nativa</name>
    <dbReference type="NCBI Taxonomy" id="6335"/>
    <lineage>
        <taxon>Eukaryota</taxon>
        <taxon>Metazoa</taxon>
        <taxon>Ecdysozoa</taxon>
        <taxon>Nematoda</taxon>
        <taxon>Enoplea</taxon>
        <taxon>Dorylaimia</taxon>
        <taxon>Trichinellida</taxon>
        <taxon>Trichinellidae</taxon>
        <taxon>Trichinella</taxon>
    </lineage>
</organism>
<comment type="caution">
    <text evidence="2">The sequence shown here is derived from an EMBL/GenBank/DDBJ whole genome shotgun (WGS) entry which is preliminary data.</text>
</comment>
<keyword evidence="3" id="KW-1185">Reference proteome</keyword>
<dbReference type="AlphaFoldDB" id="A0A0V1LCK9"/>
<dbReference type="OrthoDB" id="5934873at2759"/>
<name>A0A0V1LCK9_9BILA</name>
<dbReference type="EMBL" id="JYDW01000079">
    <property type="protein sequence ID" value="KRZ57248.1"/>
    <property type="molecule type" value="Genomic_DNA"/>
</dbReference>
<evidence type="ECO:0000313" key="2">
    <source>
        <dbReference type="EMBL" id="KRZ57248.1"/>
    </source>
</evidence>
<protein>
    <submittedName>
        <fullName evidence="2">Uncharacterized protein</fullName>
    </submittedName>
</protein>
<evidence type="ECO:0000313" key="3">
    <source>
        <dbReference type="Proteomes" id="UP000054721"/>
    </source>
</evidence>
<dbReference type="EMBL" id="JYDW01000079">
    <property type="protein sequence ID" value="KRZ57213.1"/>
    <property type="molecule type" value="Genomic_DNA"/>
</dbReference>
<gene>
    <name evidence="1" type="ORF">T02_15919</name>
    <name evidence="2" type="ORF">T02_8732</name>
</gene>
<evidence type="ECO:0000313" key="1">
    <source>
        <dbReference type="EMBL" id="KRZ57213.1"/>
    </source>
</evidence>
<accession>A0A0V1LCK9</accession>
<dbReference type="Proteomes" id="UP000054721">
    <property type="component" value="Unassembled WGS sequence"/>
</dbReference>